<evidence type="ECO:0000313" key="2">
    <source>
        <dbReference type="Proteomes" id="UP001056455"/>
    </source>
</evidence>
<proteinExistence type="predicted"/>
<keyword evidence="2" id="KW-1185">Reference proteome</keyword>
<sequence>MVTPGLKATIDRLSDAERRDLLHYLEQTVDDDFALTEDQMAELERRDADLVNGIVEPLTVEQLMQRVTSELR</sequence>
<dbReference type="RefSeq" id="WP_252593119.1">
    <property type="nucleotide sequence ID" value="NZ_CP099489.1"/>
</dbReference>
<dbReference type="Proteomes" id="UP001056455">
    <property type="component" value="Chromosome"/>
</dbReference>
<dbReference type="Pfam" id="PF09720">
    <property type="entry name" value="Unstab_antitox"/>
    <property type="match status" value="1"/>
</dbReference>
<gene>
    <name evidence="1" type="ORF">NF556_20575</name>
</gene>
<name>A0ABY4YT92_9MICO</name>
<protein>
    <submittedName>
        <fullName evidence="1">Addiction module protein</fullName>
    </submittedName>
</protein>
<organism evidence="1 2">
    <name type="scientific">Ornithinimicrobium faecis</name>
    <dbReference type="NCBI Taxonomy" id="2934158"/>
    <lineage>
        <taxon>Bacteria</taxon>
        <taxon>Bacillati</taxon>
        <taxon>Actinomycetota</taxon>
        <taxon>Actinomycetes</taxon>
        <taxon>Micrococcales</taxon>
        <taxon>Ornithinimicrobiaceae</taxon>
        <taxon>Ornithinimicrobium</taxon>
    </lineage>
</organism>
<dbReference type="EMBL" id="CP099489">
    <property type="protein sequence ID" value="USQ79949.1"/>
    <property type="molecule type" value="Genomic_DNA"/>
</dbReference>
<dbReference type="InterPro" id="IPR013406">
    <property type="entry name" value="CHP02574_addiction_mod"/>
</dbReference>
<accession>A0ABY4YT92</accession>
<evidence type="ECO:0000313" key="1">
    <source>
        <dbReference type="EMBL" id="USQ79949.1"/>
    </source>
</evidence>
<reference evidence="1" key="1">
    <citation type="submission" date="2022-06" db="EMBL/GenBank/DDBJ databases">
        <title>Ornithinimicrobium HY1793.</title>
        <authorList>
            <person name="Huang Y."/>
        </authorList>
    </citation>
    <scope>NUCLEOTIDE SEQUENCE</scope>
    <source>
        <strain evidence="1">HY1793</strain>
    </source>
</reference>